<dbReference type="InterPro" id="IPR051214">
    <property type="entry name" value="GH32_Enzymes"/>
</dbReference>
<dbReference type="InterPro" id="IPR013148">
    <property type="entry name" value="Glyco_hydro_32_N"/>
</dbReference>
<dbReference type="EMBL" id="CABFWN010000001">
    <property type="protein sequence ID" value="VUG17159.1"/>
    <property type="molecule type" value="Genomic_DNA"/>
</dbReference>
<evidence type="ECO:0000256" key="1">
    <source>
        <dbReference type="ARBA" id="ARBA00009902"/>
    </source>
</evidence>
<dbReference type="Proteomes" id="UP000478008">
    <property type="component" value="Unassembled WGS sequence"/>
</dbReference>
<dbReference type="OrthoDB" id="202537at2759"/>
<keyword evidence="3" id="KW-0378">Hydrolase</keyword>
<dbReference type="OMA" id="FGWMNDP"/>
<evidence type="ECO:0000256" key="4">
    <source>
        <dbReference type="ARBA" id="ARBA00023295"/>
    </source>
</evidence>
<feature type="domain" description="Glycosyl hydrolase family 32 N-terminal" evidence="5">
    <location>
        <begin position="22"/>
        <end position="306"/>
    </location>
</feature>
<evidence type="ECO:0000256" key="2">
    <source>
        <dbReference type="ARBA" id="ARBA00012758"/>
    </source>
</evidence>
<dbReference type="CDD" id="cd08996">
    <property type="entry name" value="GH32_FFase"/>
    <property type="match status" value="1"/>
</dbReference>
<dbReference type="SUPFAM" id="SSF75005">
    <property type="entry name" value="Arabinanase/levansucrase/invertase"/>
    <property type="match status" value="1"/>
</dbReference>
<reference evidence="6" key="3">
    <citation type="journal article" name="BMC Genomics">
        <title>New genome assemblies reveal patterns of domestication and adaptation across Brettanomyces (Dekkera) species.</title>
        <authorList>
            <person name="Roach M.J."/>
            <person name="Borneman A.R."/>
        </authorList>
    </citation>
    <scope>NUCLEOTIDE SEQUENCE</scope>
    <source>
        <strain evidence="6">UCD 2041</strain>
    </source>
</reference>
<protein>
    <recommendedName>
        <fullName evidence="2">beta-fructofuranosidase</fullName>
        <ecNumber evidence="2">3.2.1.26</ecNumber>
    </recommendedName>
</protein>
<dbReference type="GO" id="GO:0004564">
    <property type="term" value="F:beta-fructofuranosidase activity"/>
    <property type="evidence" value="ECO:0007669"/>
    <property type="project" value="UniProtKB-EC"/>
</dbReference>
<dbReference type="RefSeq" id="XP_041139756.1">
    <property type="nucleotide sequence ID" value="XM_041281965.1"/>
</dbReference>
<reference evidence="6" key="2">
    <citation type="submission" date="2020-10" db="EMBL/GenBank/DDBJ databases">
        <authorList>
            <person name="Palmer J.M."/>
        </authorList>
    </citation>
    <scope>NUCLEOTIDE SEQUENCE</scope>
    <source>
        <strain evidence="6">UCD 2041</strain>
    </source>
</reference>
<keyword evidence="8" id="KW-1185">Reference proteome</keyword>
<dbReference type="EMBL" id="CP063137">
    <property type="protein sequence ID" value="QOU23263.1"/>
    <property type="molecule type" value="Genomic_DNA"/>
</dbReference>
<dbReference type="Pfam" id="PF00251">
    <property type="entry name" value="Glyco_hydro_32N"/>
    <property type="match status" value="1"/>
</dbReference>
<proteinExistence type="inferred from homology"/>
<dbReference type="STRING" id="5007.A0A3F2XZJ7"/>
<organism evidence="7 8">
    <name type="scientific">Dekkera bruxellensis</name>
    <name type="common">Brettanomyces custersii</name>
    <dbReference type="NCBI Taxonomy" id="5007"/>
    <lineage>
        <taxon>Eukaryota</taxon>
        <taxon>Fungi</taxon>
        <taxon>Dikarya</taxon>
        <taxon>Ascomycota</taxon>
        <taxon>Saccharomycotina</taxon>
        <taxon>Pichiomycetes</taxon>
        <taxon>Pichiales</taxon>
        <taxon>Pichiaceae</taxon>
        <taxon>Brettanomyces</taxon>
    </lineage>
</organism>
<dbReference type="GO" id="GO:0005975">
    <property type="term" value="P:carbohydrate metabolic process"/>
    <property type="evidence" value="ECO:0007669"/>
    <property type="project" value="InterPro"/>
</dbReference>
<evidence type="ECO:0000313" key="7">
    <source>
        <dbReference type="EMBL" id="VUG17159.1"/>
    </source>
</evidence>
<dbReference type="EC" id="3.2.1.26" evidence="2"/>
<dbReference type="PANTHER" id="PTHR43101:SF1">
    <property type="entry name" value="BETA-FRUCTOSIDASE"/>
    <property type="match status" value="1"/>
</dbReference>
<sequence>MTIKQDVTNLILSSDPLRPQAHFLAPYGWMNDPCGPIYAGGKYHLFYQWNKDAAKWGNIHWGHAISSDLIHWKHESTALFPQKNGADKDGVFTGDVVDVDGKTAIALYTGFRLDKPLKQVQCIATSDIEMIKWKQEPKPFLDVAPDGLEIDGFRDPRVWRENGKYVMILGSSIKGKGGVVFRYEGTDLKHWTYKGVLYGPSKLRGTDDDALECPDFFPLGNRHVLIFSLNSVVYAVIGEYKNAKFTPLSIEKYGHGNIYAARTFLDSAGQRVLFGWITERISQENEALARGWSGTMSFPRILYLTEDGHVGSRIYPTVDSIEGELLIKETPVENIQFIPGCPVHLKISFKTRYPGEILLSGVDTFVCLNYNPGRLGEELYCNGETAPLSAMSESAFIDVYMDASVIEIVTSSGSILNARAYGDVPTSLKISSFGSLKAAICDVNLVAPISKDRLSTAVKGEEKLFCELTSLKQ</sequence>
<accession>A0A3F2XZJ7</accession>
<dbReference type="InterPro" id="IPR023296">
    <property type="entry name" value="Glyco_hydro_beta-prop_sf"/>
</dbReference>
<dbReference type="GeneID" id="64575380"/>
<evidence type="ECO:0000313" key="6">
    <source>
        <dbReference type="EMBL" id="QOU23263.1"/>
    </source>
</evidence>
<keyword evidence="4" id="KW-0326">Glycosidase</keyword>
<dbReference type="InterPro" id="IPR001362">
    <property type="entry name" value="Glyco_hydro_32"/>
</dbReference>
<evidence type="ECO:0000313" key="8">
    <source>
        <dbReference type="Proteomes" id="UP000478008"/>
    </source>
</evidence>
<reference evidence="7 8" key="1">
    <citation type="submission" date="2019-07" db="EMBL/GenBank/DDBJ databases">
        <authorList>
            <person name="Friedrich A."/>
            <person name="Schacherer J."/>
        </authorList>
    </citation>
    <scope>NUCLEOTIDE SEQUENCE [LARGE SCALE GENOMIC DNA]</scope>
</reference>
<gene>
    <name evidence="6" type="ORF">BRETT_003456</name>
    <name evidence="7" type="ORF">DEBR0S1_34552G</name>
</gene>
<comment type="similarity">
    <text evidence="1">Belongs to the glycosyl hydrolase 32 family.</text>
</comment>
<dbReference type="PANTHER" id="PTHR43101">
    <property type="entry name" value="BETA-FRUCTOSIDASE"/>
    <property type="match status" value="1"/>
</dbReference>
<name>A0A3F2XZJ7_DEKBR</name>
<dbReference type="Proteomes" id="UP000663131">
    <property type="component" value="Chromosome 9"/>
</dbReference>
<dbReference type="KEGG" id="bbrx:BRETT_003456"/>
<dbReference type="Gene3D" id="2.115.10.20">
    <property type="entry name" value="Glycosyl hydrolase domain, family 43"/>
    <property type="match status" value="1"/>
</dbReference>
<evidence type="ECO:0000256" key="3">
    <source>
        <dbReference type="ARBA" id="ARBA00022801"/>
    </source>
</evidence>
<dbReference type="SMART" id="SM00640">
    <property type="entry name" value="Glyco_32"/>
    <property type="match status" value="1"/>
</dbReference>
<dbReference type="AlphaFoldDB" id="A0A3F2XZJ7"/>
<evidence type="ECO:0000259" key="5">
    <source>
        <dbReference type="Pfam" id="PF00251"/>
    </source>
</evidence>